<name>A0ABS3XNY7_9ACTN</name>
<dbReference type="Proteomes" id="UP000721954">
    <property type="component" value="Unassembled WGS sequence"/>
</dbReference>
<sequence>MRYEQTTTVAGDADAVFAQVTEELRRRGLPAEVDRDSRTAVWASGPGSGCAGQLYVTDARLPGARVTVGVETDAADAVRILAGIDRALAALPGDA</sequence>
<accession>A0ABS3XNY7</accession>
<keyword evidence="2" id="KW-1185">Reference proteome</keyword>
<gene>
    <name evidence="1" type="ORF">JW613_01745</name>
</gene>
<organism evidence="1 2">
    <name type="scientific">Streptomyces smyrnaeus</name>
    <dbReference type="NCBI Taxonomy" id="1387713"/>
    <lineage>
        <taxon>Bacteria</taxon>
        <taxon>Bacillati</taxon>
        <taxon>Actinomycetota</taxon>
        <taxon>Actinomycetes</taxon>
        <taxon>Kitasatosporales</taxon>
        <taxon>Streptomycetaceae</taxon>
        <taxon>Streptomyces</taxon>
    </lineage>
</organism>
<dbReference type="GeneID" id="96257309"/>
<protein>
    <submittedName>
        <fullName evidence="1">Uncharacterized protein</fullName>
    </submittedName>
</protein>
<dbReference type="EMBL" id="JAFFZM010000001">
    <property type="protein sequence ID" value="MBO8197041.1"/>
    <property type="molecule type" value="Genomic_DNA"/>
</dbReference>
<dbReference type="RefSeq" id="WP_209208890.1">
    <property type="nucleotide sequence ID" value="NZ_JAFFZM010000001.1"/>
</dbReference>
<proteinExistence type="predicted"/>
<reference evidence="1 2" key="1">
    <citation type="submission" date="2021-02" db="EMBL/GenBank/DDBJ databases">
        <title>Streptomyces spirodelae sp. nov., isolated from duckweed.</title>
        <authorList>
            <person name="Saimee Y."/>
            <person name="Duangmal K."/>
        </authorList>
    </citation>
    <scope>NUCLEOTIDE SEQUENCE [LARGE SCALE GENOMIC DNA]</scope>
    <source>
        <strain evidence="1 2">DSM 42105</strain>
    </source>
</reference>
<evidence type="ECO:0000313" key="1">
    <source>
        <dbReference type="EMBL" id="MBO8197041.1"/>
    </source>
</evidence>
<evidence type="ECO:0000313" key="2">
    <source>
        <dbReference type="Proteomes" id="UP000721954"/>
    </source>
</evidence>
<comment type="caution">
    <text evidence="1">The sequence shown here is derived from an EMBL/GenBank/DDBJ whole genome shotgun (WGS) entry which is preliminary data.</text>
</comment>